<evidence type="ECO:0000313" key="1">
    <source>
        <dbReference type="EMBL" id="MDR6593603.1"/>
    </source>
</evidence>
<dbReference type="EMBL" id="JAVDSG010000001">
    <property type="protein sequence ID" value="MDR6593603.1"/>
    <property type="molecule type" value="Genomic_DNA"/>
</dbReference>
<sequence length="96" mass="10735">MTRCPAPAPPAHETAAIALRDRPVHFHGPSREYVHPHRRVMQVPDHTWPAEHPETCTWDSPSGRWFDRHGRPVDPDTSDHDAGVFLLCPGCGLDAT</sequence>
<gene>
    <name evidence="1" type="ORF">J2S66_001987</name>
</gene>
<accession>A0ABU1PSH9</accession>
<evidence type="ECO:0000313" key="2">
    <source>
        <dbReference type="Proteomes" id="UP001268819"/>
    </source>
</evidence>
<proteinExistence type="predicted"/>
<organism evidence="1 2">
    <name type="scientific">Saccharothrix longispora</name>
    <dbReference type="NCBI Taxonomy" id="33920"/>
    <lineage>
        <taxon>Bacteria</taxon>
        <taxon>Bacillati</taxon>
        <taxon>Actinomycetota</taxon>
        <taxon>Actinomycetes</taxon>
        <taxon>Pseudonocardiales</taxon>
        <taxon>Pseudonocardiaceae</taxon>
        <taxon>Saccharothrix</taxon>
    </lineage>
</organism>
<keyword evidence="2" id="KW-1185">Reference proteome</keyword>
<reference evidence="1 2" key="1">
    <citation type="submission" date="2023-07" db="EMBL/GenBank/DDBJ databases">
        <title>Sequencing the genomes of 1000 actinobacteria strains.</title>
        <authorList>
            <person name="Klenk H.-P."/>
        </authorList>
    </citation>
    <scope>NUCLEOTIDE SEQUENCE [LARGE SCALE GENOMIC DNA]</scope>
    <source>
        <strain evidence="1 2">DSM 43749</strain>
    </source>
</reference>
<dbReference type="Proteomes" id="UP001268819">
    <property type="component" value="Unassembled WGS sequence"/>
</dbReference>
<protein>
    <submittedName>
        <fullName evidence="1">Uncharacterized protein</fullName>
    </submittedName>
</protein>
<comment type="caution">
    <text evidence="1">The sequence shown here is derived from an EMBL/GenBank/DDBJ whole genome shotgun (WGS) entry which is preliminary data.</text>
</comment>
<name>A0ABU1PSH9_9PSEU</name>